<feature type="compositionally biased region" description="Low complexity" evidence="4">
    <location>
        <begin position="361"/>
        <end position="370"/>
    </location>
</feature>
<evidence type="ECO:0000256" key="3">
    <source>
        <dbReference type="PROSITE-ProRule" id="PRU00023"/>
    </source>
</evidence>
<organism evidence="5 6">
    <name type="scientific">Prorocentrum cordatum</name>
    <dbReference type="NCBI Taxonomy" id="2364126"/>
    <lineage>
        <taxon>Eukaryota</taxon>
        <taxon>Sar</taxon>
        <taxon>Alveolata</taxon>
        <taxon>Dinophyceae</taxon>
        <taxon>Prorocentrales</taxon>
        <taxon>Prorocentraceae</taxon>
        <taxon>Prorocentrum</taxon>
    </lineage>
</organism>
<dbReference type="PANTHER" id="PTHR24171">
    <property type="entry name" value="ANKYRIN REPEAT DOMAIN-CONTAINING PROTEIN 39-RELATED"/>
    <property type="match status" value="1"/>
</dbReference>
<feature type="region of interest" description="Disordered" evidence="4">
    <location>
        <begin position="274"/>
        <end position="381"/>
    </location>
</feature>
<dbReference type="EMBL" id="CAUYUJ010016469">
    <property type="protein sequence ID" value="CAK0865624.1"/>
    <property type="molecule type" value="Genomic_DNA"/>
</dbReference>
<evidence type="ECO:0000256" key="4">
    <source>
        <dbReference type="SAM" id="MobiDB-lite"/>
    </source>
</evidence>
<feature type="compositionally biased region" description="Basic and acidic residues" evidence="4">
    <location>
        <begin position="276"/>
        <end position="290"/>
    </location>
</feature>
<accession>A0ABN9UZW6</accession>
<comment type="caution">
    <text evidence="5">The sequence shown here is derived from an EMBL/GenBank/DDBJ whole genome shotgun (WGS) entry which is preliminary data.</text>
</comment>
<dbReference type="PANTHER" id="PTHR24171:SF9">
    <property type="entry name" value="ANKYRIN REPEAT DOMAIN-CONTAINING PROTEIN 39"/>
    <property type="match status" value="1"/>
</dbReference>
<evidence type="ECO:0000256" key="1">
    <source>
        <dbReference type="ARBA" id="ARBA00022737"/>
    </source>
</evidence>
<feature type="non-terminal residue" evidence="5">
    <location>
        <position position="557"/>
    </location>
</feature>
<name>A0ABN9UZW6_9DINO</name>
<dbReference type="Pfam" id="PF12796">
    <property type="entry name" value="Ank_2"/>
    <property type="match status" value="1"/>
</dbReference>
<feature type="repeat" description="ANK" evidence="3">
    <location>
        <begin position="412"/>
        <end position="444"/>
    </location>
</feature>
<proteinExistence type="predicted"/>
<dbReference type="PROSITE" id="PS50088">
    <property type="entry name" value="ANK_REPEAT"/>
    <property type="match status" value="1"/>
</dbReference>
<dbReference type="PROSITE" id="PS50297">
    <property type="entry name" value="ANK_REP_REGION"/>
    <property type="match status" value="1"/>
</dbReference>
<dbReference type="SUPFAM" id="SSF48403">
    <property type="entry name" value="Ankyrin repeat"/>
    <property type="match status" value="1"/>
</dbReference>
<keyword evidence="1" id="KW-0677">Repeat</keyword>
<keyword evidence="6" id="KW-1185">Reference proteome</keyword>
<sequence>MAAEAAQARSNGCVYALCEDGTLYARHEAARPDRPEVGPRDCAWVPQVNIGTAHRVIAVDEGYLYGIRGRQGTVDAQTVRHASDVGWRTVGANTSVVSISGHAGQLYAVGDKSGGDSVYKLEQPRSCSFPAWVAASKGRSYFMAIHAGTLYALGNAIREGERWVYKQQVVGMSPLSSWEKAFRWTDGLGPFAVVSQGGLLVALAATDHGHVARLEIGGADAEWGLEPKTGMLASQRVIAIAACAGGAAAVRLAGPTPAPAPAPAQAPAEAALGQLRRGDRTPSPPRERPDGAAPSADAEDLAARLAAALGDAPPPPPAAPPGRELAPWCPGPPQLEPARRDAPPPPEHFPGNPWGTPDAWTTSTSSASATRRGGYRRDPERELRHACSDDALVEDVRRLLAEGAPIHATDRGGKTPLHYAARSGAVACVQALLDHKADPNVGDTSSNLRPVDEAEYWAVKRPKHDDGGLLRAGCLRVLEVLRACGGERCPIAERFEPWCAQNQRAKLEEEARLRGIVPPWADDPLDVPPQAQAAWAPAGAAAAAACRAPTSAEVAAV</sequence>
<evidence type="ECO:0000313" key="5">
    <source>
        <dbReference type="EMBL" id="CAK0865624.1"/>
    </source>
</evidence>
<evidence type="ECO:0000256" key="2">
    <source>
        <dbReference type="ARBA" id="ARBA00023043"/>
    </source>
</evidence>
<protein>
    <submittedName>
        <fullName evidence="5">Uncharacterized protein</fullName>
    </submittedName>
</protein>
<dbReference type="Proteomes" id="UP001189429">
    <property type="component" value="Unassembled WGS sequence"/>
</dbReference>
<dbReference type="Gene3D" id="1.25.40.20">
    <property type="entry name" value="Ankyrin repeat-containing domain"/>
    <property type="match status" value="1"/>
</dbReference>
<keyword evidence="2 3" id="KW-0040">ANK repeat</keyword>
<reference evidence="5" key="1">
    <citation type="submission" date="2023-10" db="EMBL/GenBank/DDBJ databases">
        <authorList>
            <person name="Chen Y."/>
            <person name="Shah S."/>
            <person name="Dougan E. K."/>
            <person name="Thang M."/>
            <person name="Chan C."/>
        </authorList>
    </citation>
    <scope>NUCLEOTIDE SEQUENCE [LARGE SCALE GENOMIC DNA]</scope>
</reference>
<dbReference type="SMART" id="SM00248">
    <property type="entry name" value="ANK"/>
    <property type="match status" value="1"/>
</dbReference>
<dbReference type="InterPro" id="IPR002110">
    <property type="entry name" value="Ankyrin_rpt"/>
</dbReference>
<evidence type="ECO:0000313" key="6">
    <source>
        <dbReference type="Proteomes" id="UP001189429"/>
    </source>
</evidence>
<dbReference type="InterPro" id="IPR036770">
    <property type="entry name" value="Ankyrin_rpt-contain_sf"/>
</dbReference>
<gene>
    <name evidence="5" type="ORF">PCOR1329_LOCUS53093</name>
</gene>